<comment type="caution">
    <text evidence="5">The sequence shown here is derived from an EMBL/GenBank/DDBJ whole genome shotgun (WGS) entry which is preliminary data.</text>
</comment>
<dbReference type="GO" id="GO:0008535">
    <property type="term" value="P:respiratory chain complex IV assembly"/>
    <property type="evidence" value="ECO:0007669"/>
    <property type="project" value="InterPro"/>
</dbReference>
<dbReference type="CDD" id="cd00926">
    <property type="entry name" value="Cyt_c_Oxidase_VIb"/>
    <property type="match status" value="1"/>
</dbReference>
<gene>
    <name evidence="5" type="ORF">JRQ81_009976</name>
</gene>
<dbReference type="OrthoDB" id="16284at2759"/>
<proteinExistence type="predicted"/>
<evidence type="ECO:0000256" key="1">
    <source>
        <dbReference type="ARBA" id="ARBA00004173"/>
    </source>
</evidence>
<dbReference type="EMBL" id="JAPFRF010000002">
    <property type="protein sequence ID" value="KAJ7342263.1"/>
    <property type="molecule type" value="Genomic_DNA"/>
</dbReference>
<dbReference type="PANTHER" id="PTHR46690:SF1">
    <property type="entry name" value="CYTOCHROME C OXIDASE ASSEMBLY FACTOR 6 HOMOLOG"/>
    <property type="match status" value="1"/>
</dbReference>
<comment type="subcellular location">
    <subcellularLocation>
        <location evidence="1">Mitochondrion</location>
    </subcellularLocation>
</comment>
<dbReference type="Proteomes" id="UP001142489">
    <property type="component" value="Unassembled WGS sequence"/>
</dbReference>
<feature type="region of interest" description="Disordered" evidence="4">
    <location>
        <begin position="23"/>
        <end position="49"/>
    </location>
</feature>
<dbReference type="GO" id="GO:0005739">
    <property type="term" value="C:mitochondrion"/>
    <property type="evidence" value="ECO:0007669"/>
    <property type="project" value="UniProtKB-SubCell"/>
</dbReference>
<dbReference type="AlphaFoldDB" id="A0A9Q0Y7Z2"/>
<dbReference type="PROSITE" id="PS51808">
    <property type="entry name" value="CHCH"/>
    <property type="match status" value="1"/>
</dbReference>
<dbReference type="GO" id="GO:0042775">
    <property type="term" value="P:mitochondrial ATP synthesis coupled electron transport"/>
    <property type="evidence" value="ECO:0007669"/>
    <property type="project" value="TreeGrafter"/>
</dbReference>
<evidence type="ECO:0000313" key="6">
    <source>
        <dbReference type="Proteomes" id="UP001142489"/>
    </source>
</evidence>
<evidence type="ECO:0000313" key="5">
    <source>
        <dbReference type="EMBL" id="KAJ7342263.1"/>
    </source>
</evidence>
<dbReference type="Pfam" id="PF02297">
    <property type="entry name" value="COX6B"/>
    <property type="match status" value="1"/>
</dbReference>
<keyword evidence="6" id="KW-1185">Reference proteome</keyword>
<dbReference type="PANTHER" id="PTHR46690">
    <property type="entry name" value="CYTOCHROME C OXIDASE ASSEMBLY FACTOR 6 HOMOLOG"/>
    <property type="match status" value="1"/>
</dbReference>
<evidence type="ECO:0000256" key="2">
    <source>
        <dbReference type="ARBA" id="ARBA00023128"/>
    </source>
</evidence>
<evidence type="ECO:0008006" key="7">
    <source>
        <dbReference type="Google" id="ProtNLM"/>
    </source>
</evidence>
<dbReference type="SUPFAM" id="SSF47694">
    <property type="entry name" value="Cytochrome c oxidase subunit h"/>
    <property type="match status" value="1"/>
</dbReference>
<dbReference type="InterPro" id="IPR048280">
    <property type="entry name" value="COX6B-like"/>
</dbReference>
<reference evidence="5" key="1">
    <citation type="journal article" date="2023" name="DNA Res.">
        <title>Chromosome-level genome assembly of Phrynocephalus forsythii using third-generation DNA sequencing and Hi-C analysis.</title>
        <authorList>
            <person name="Qi Y."/>
            <person name="Zhao W."/>
            <person name="Zhao Y."/>
            <person name="Niu C."/>
            <person name="Cao S."/>
            <person name="Zhang Y."/>
        </authorList>
    </citation>
    <scope>NUCLEOTIDE SEQUENCE</scope>
    <source>
        <tissue evidence="5">Muscle</tissue>
    </source>
</reference>
<name>A0A9Q0Y7Z2_9SAUR</name>
<dbReference type="Gene3D" id="1.10.10.140">
    <property type="entry name" value="Cytochrome c oxidase, subunit VIb"/>
    <property type="match status" value="1"/>
</dbReference>
<protein>
    <recommendedName>
        <fullName evidence="7">Cytochrome c oxidase assembly factor 6 homolog</fullName>
    </recommendedName>
</protein>
<evidence type="ECO:0000256" key="4">
    <source>
        <dbReference type="SAM" id="MobiDB-lite"/>
    </source>
</evidence>
<dbReference type="InterPro" id="IPR036549">
    <property type="entry name" value="CX6/COA6-like_sf"/>
</dbReference>
<organism evidence="5 6">
    <name type="scientific">Phrynocephalus forsythii</name>
    <dbReference type="NCBI Taxonomy" id="171643"/>
    <lineage>
        <taxon>Eukaryota</taxon>
        <taxon>Metazoa</taxon>
        <taxon>Chordata</taxon>
        <taxon>Craniata</taxon>
        <taxon>Vertebrata</taxon>
        <taxon>Euteleostomi</taxon>
        <taxon>Lepidosauria</taxon>
        <taxon>Squamata</taxon>
        <taxon>Bifurcata</taxon>
        <taxon>Unidentata</taxon>
        <taxon>Episquamata</taxon>
        <taxon>Toxicofera</taxon>
        <taxon>Iguania</taxon>
        <taxon>Acrodonta</taxon>
        <taxon>Agamidae</taxon>
        <taxon>Agaminae</taxon>
        <taxon>Phrynocephalus</taxon>
    </lineage>
</organism>
<keyword evidence="2" id="KW-0496">Mitochondrion</keyword>
<keyword evidence="3" id="KW-1015">Disulfide bond</keyword>
<dbReference type="InterPro" id="IPR042289">
    <property type="entry name" value="COA6"/>
</dbReference>
<evidence type="ECO:0000256" key="3">
    <source>
        <dbReference type="ARBA" id="ARBA00023157"/>
    </source>
</evidence>
<sequence>MPRAFRLHPTPLKALDGFPAAHPSASGLPRYTSGFSHPHRKRRDTKMSAPSMNERKVCWNARDEYWKCLDENSEDITKCEKYKGTFENACPQQWVKYFNRRREYLKYKALLETEGFKPSEPNKS</sequence>
<accession>A0A9Q0Y7Z2</accession>